<organism evidence="1 2">
    <name type="scientific">Paractinoplanes deccanensis</name>
    <dbReference type="NCBI Taxonomy" id="113561"/>
    <lineage>
        <taxon>Bacteria</taxon>
        <taxon>Bacillati</taxon>
        <taxon>Actinomycetota</taxon>
        <taxon>Actinomycetes</taxon>
        <taxon>Micromonosporales</taxon>
        <taxon>Micromonosporaceae</taxon>
        <taxon>Paractinoplanes</taxon>
    </lineage>
</organism>
<comment type="caution">
    <text evidence="1">The sequence shown here is derived from an EMBL/GenBank/DDBJ whole genome shotgun (WGS) entry which is preliminary data.</text>
</comment>
<name>A0ABQ3XZX0_9ACTN</name>
<dbReference type="RefSeq" id="WP_203761223.1">
    <property type="nucleotide sequence ID" value="NZ_BAAABO010000029.1"/>
</dbReference>
<protein>
    <submittedName>
        <fullName evidence="1">Uncharacterized protein</fullName>
    </submittedName>
</protein>
<reference evidence="1 2" key="1">
    <citation type="submission" date="2021-01" db="EMBL/GenBank/DDBJ databases">
        <title>Whole genome shotgun sequence of Actinoplanes deccanensis NBRC 13994.</title>
        <authorList>
            <person name="Komaki H."/>
            <person name="Tamura T."/>
        </authorList>
    </citation>
    <scope>NUCLEOTIDE SEQUENCE [LARGE SCALE GENOMIC DNA]</scope>
    <source>
        <strain evidence="1 2">NBRC 13994</strain>
    </source>
</reference>
<gene>
    <name evidence="1" type="ORF">Ade02nite_19370</name>
</gene>
<evidence type="ECO:0000313" key="2">
    <source>
        <dbReference type="Proteomes" id="UP000609879"/>
    </source>
</evidence>
<evidence type="ECO:0000313" key="1">
    <source>
        <dbReference type="EMBL" id="GID73296.1"/>
    </source>
</evidence>
<dbReference type="EMBL" id="BOMI01000033">
    <property type="protein sequence ID" value="GID73296.1"/>
    <property type="molecule type" value="Genomic_DNA"/>
</dbReference>
<accession>A0ABQ3XZX0</accession>
<keyword evidence="2" id="KW-1185">Reference proteome</keyword>
<proteinExistence type="predicted"/>
<sequence length="82" mass="9256">MLSHDLARELLARRNNDIRIEVLVDDDPEGERAIWAKRTELRDNDNGGSPYQIPSEQVVSYDSDDDVIVIKANFVVTGQSVD</sequence>
<dbReference type="Proteomes" id="UP000609879">
    <property type="component" value="Unassembled WGS sequence"/>
</dbReference>